<comment type="caution">
    <text evidence="7">The sequence shown here is derived from an EMBL/GenBank/DDBJ whole genome shotgun (WGS) entry which is preliminary data.</text>
</comment>
<gene>
    <name evidence="7" type="ORF">P170DRAFT_365437</name>
</gene>
<feature type="domain" description="Zn(2)-C6 fungal-type" evidence="6">
    <location>
        <begin position="13"/>
        <end position="43"/>
    </location>
</feature>
<dbReference type="EMBL" id="MSFO01000007">
    <property type="protein sequence ID" value="PLB46244.1"/>
    <property type="molecule type" value="Genomic_DNA"/>
</dbReference>
<dbReference type="SMART" id="SM00066">
    <property type="entry name" value="GAL4"/>
    <property type="match status" value="1"/>
</dbReference>
<dbReference type="Pfam" id="PF00172">
    <property type="entry name" value="Zn_clus"/>
    <property type="match status" value="1"/>
</dbReference>
<dbReference type="GO" id="GO:0003677">
    <property type="term" value="F:DNA binding"/>
    <property type="evidence" value="ECO:0007669"/>
    <property type="project" value="UniProtKB-KW"/>
</dbReference>
<keyword evidence="1" id="KW-0805">Transcription regulation</keyword>
<name>A0A2I2G049_9EURO</name>
<dbReference type="InterPro" id="IPR036864">
    <property type="entry name" value="Zn2-C6_fun-type_DNA-bd_sf"/>
</dbReference>
<keyword evidence="4" id="KW-0539">Nucleus</keyword>
<dbReference type="GO" id="GO:0001228">
    <property type="term" value="F:DNA-binding transcription activator activity, RNA polymerase II-specific"/>
    <property type="evidence" value="ECO:0007669"/>
    <property type="project" value="TreeGrafter"/>
</dbReference>
<dbReference type="PANTHER" id="PTHR47784:SF5">
    <property type="entry name" value="STEROL UPTAKE CONTROL PROTEIN 2"/>
    <property type="match status" value="1"/>
</dbReference>
<keyword evidence="2" id="KW-0238">DNA-binding</keyword>
<dbReference type="Proteomes" id="UP000234275">
    <property type="component" value="Unassembled WGS sequence"/>
</dbReference>
<dbReference type="RefSeq" id="XP_024701546.1">
    <property type="nucleotide sequence ID" value="XM_024844702.1"/>
</dbReference>
<organism evidence="7 8">
    <name type="scientific">Aspergillus steynii IBT 23096</name>
    <dbReference type="NCBI Taxonomy" id="1392250"/>
    <lineage>
        <taxon>Eukaryota</taxon>
        <taxon>Fungi</taxon>
        <taxon>Dikarya</taxon>
        <taxon>Ascomycota</taxon>
        <taxon>Pezizomycotina</taxon>
        <taxon>Eurotiomycetes</taxon>
        <taxon>Eurotiomycetidae</taxon>
        <taxon>Eurotiales</taxon>
        <taxon>Aspergillaceae</taxon>
        <taxon>Aspergillus</taxon>
        <taxon>Aspergillus subgen. Circumdati</taxon>
    </lineage>
</organism>
<evidence type="ECO:0000256" key="4">
    <source>
        <dbReference type="ARBA" id="ARBA00023242"/>
    </source>
</evidence>
<evidence type="ECO:0000259" key="6">
    <source>
        <dbReference type="PROSITE" id="PS50048"/>
    </source>
</evidence>
<evidence type="ECO:0000256" key="1">
    <source>
        <dbReference type="ARBA" id="ARBA00023015"/>
    </source>
</evidence>
<dbReference type="GO" id="GO:0008270">
    <property type="term" value="F:zinc ion binding"/>
    <property type="evidence" value="ECO:0007669"/>
    <property type="project" value="InterPro"/>
</dbReference>
<dbReference type="PROSITE" id="PS50048">
    <property type="entry name" value="ZN2_CY6_FUNGAL_2"/>
    <property type="match status" value="1"/>
</dbReference>
<evidence type="ECO:0000313" key="8">
    <source>
        <dbReference type="Proteomes" id="UP000234275"/>
    </source>
</evidence>
<sequence>MALRRPHQKSRHGCKTCKRRRVKCDEARPTCSNCQHRKETCDYDTESSLIWAGDRKLRRRNQRRTETPEPSPPVQSSSTSATFDLLNRFGAGNDPTVSSTTLNMNQLELIIQWTNNTHRFFTRNGETSHVWKDLIVEEAFHAPFLMHGVLAVSALQLSLSRPEQQKAFWLGIATAHKGHALPPFLANFSDINSSNAKAMFGFAGLVVAFAFGSALTGGSDADKPSLGALNDAFILCRGVQEITKAASQFLRESTFAPLLNPSHPTITIPHSTTEALDHLENMNSTAWLGEQHDIETYARVIKALRDLAPYTYIQPTSMTLAVGWAIRSPAPYLDYLQIQEPFALVVHAHYCAFLHFARENCFIQSWGSAVLRDIWHILDSTWKEHIDWPINQVFGQEGVL</sequence>
<dbReference type="STRING" id="1392250.A0A2I2G049"/>
<evidence type="ECO:0000256" key="5">
    <source>
        <dbReference type="SAM" id="MobiDB-lite"/>
    </source>
</evidence>
<dbReference type="CDD" id="cd00067">
    <property type="entry name" value="GAL4"/>
    <property type="match status" value="1"/>
</dbReference>
<keyword evidence="8" id="KW-1185">Reference proteome</keyword>
<feature type="region of interest" description="Disordered" evidence="5">
    <location>
        <begin position="54"/>
        <end position="79"/>
    </location>
</feature>
<dbReference type="GeneID" id="36552402"/>
<protein>
    <submittedName>
        <fullName evidence="7">Zn(II)2Cys6 transcription factor</fullName>
    </submittedName>
</protein>
<dbReference type="SUPFAM" id="SSF57701">
    <property type="entry name" value="Zn2/Cys6 DNA-binding domain"/>
    <property type="match status" value="1"/>
</dbReference>
<dbReference type="OrthoDB" id="4937900at2759"/>
<proteinExistence type="predicted"/>
<accession>A0A2I2G049</accession>
<dbReference type="Gene3D" id="4.10.240.10">
    <property type="entry name" value="Zn(2)-C6 fungal-type DNA-binding domain"/>
    <property type="match status" value="1"/>
</dbReference>
<reference evidence="7 8" key="1">
    <citation type="submission" date="2016-12" db="EMBL/GenBank/DDBJ databases">
        <title>The genomes of Aspergillus section Nigri reveals drivers in fungal speciation.</title>
        <authorList>
            <consortium name="DOE Joint Genome Institute"/>
            <person name="Vesth T.C."/>
            <person name="Nybo J."/>
            <person name="Theobald S."/>
            <person name="Brandl J."/>
            <person name="Frisvad J.C."/>
            <person name="Nielsen K.F."/>
            <person name="Lyhne E.K."/>
            <person name="Kogle M.E."/>
            <person name="Kuo A."/>
            <person name="Riley R."/>
            <person name="Clum A."/>
            <person name="Nolan M."/>
            <person name="Lipzen A."/>
            <person name="Salamov A."/>
            <person name="Henrissat B."/>
            <person name="Wiebenga A."/>
            <person name="De Vries R.P."/>
            <person name="Grigoriev I.V."/>
            <person name="Mortensen U.H."/>
            <person name="Andersen M.R."/>
            <person name="Baker S.E."/>
        </authorList>
    </citation>
    <scope>NUCLEOTIDE SEQUENCE [LARGE SCALE GENOMIC DNA]</scope>
    <source>
        <strain evidence="7 8">IBT 23096</strain>
    </source>
</reference>
<dbReference type="PROSITE" id="PS00463">
    <property type="entry name" value="ZN2_CY6_FUNGAL_1"/>
    <property type="match status" value="1"/>
</dbReference>
<dbReference type="InterPro" id="IPR053157">
    <property type="entry name" value="Sterol_Uptake_Regulator"/>
</dbReference>
<keyword evidence="3" id="KW-0804">Transcription</keyword>
<evidence type="ECO:0000256" key="3">
    <source>
        <dbReference type="ARBA" id="ARBA00023163"/>
    </source>
</evidence>
<dbReference type="VEuPathDB" id="FungiDB:P170DRAFT_365437"/>
<dbReference type="PANTHER" id="PTHR47784">
    <property type="entry name" value="STEROL UPTAKE CONTROL PROTEIN 2"/>
    <property type="match status" value="1"/>
</dbReference>
<dbReference type="AlphaFoldDB" id="A0A2I2G049"/>
<evidence type="ECO:0000313" key="7">
    <source>
        <dbReference type="EMBL" id="PLB46244.1"/>
    </source>
</evidence>
<evidence type="ECO:0000256" key="2">
    <source>
        <dbReference type="ARBA" id="ARBA00023125"/>
    </source>
</evidence>
<dbReference type="InterPro" id="IPR001138">
    <property type="entry name" value="Zn2Cys6_DnaBD"/>
</dbReference>